<dbReference type="Gene3D" id="3.40.640.10">
    <property type="entry name" value="Type I PLP-dependent aspartate aminotransferase-like (Major domain)"/>
    <property type="match status" value="1"/>
</dbReference>
<comment type="similarity">
    <text evidence="2">Belongs to the class-V pyridoxal-phosphate-dependent aminotransferase family. NifS/IscS subfamily.</text>
</comment>
<keyword evidence="4" id="KW-0808">Transferase</keyword>
<dbReference type="Pfam" id="PF00266">
    <property type="entry name" value="Aminotran_5"/>
    <property type="match status" value="1"/>
</dbReference>
<evidence type="ECO:0000256" key="6">
    <source>
        <dbReference type="ARBA" id="ARBA00022898"/>
    </source>
</evidence>
<dbReference type="PANTHER" id="PTHR11601:SF34">
    <property type="entry name" value="CYSTEINE DESULFURASE"/>
    <property type="match status" value="1"/>
</dbReference>
<evidence type="ECO:0000313" key="12">
    <source>
        <dbReference type="EMBL" id="QKG85082.1"/>
    </source>
</evidence>
<evidence type="ECO:0000256" key="9">
    <source>
        <dbReference type="ARBA" id="ARBA00050776"/>
    </source>
</evidence>
<evidence type="ECO:0000256" key="4">
    <source>
        <dbReference type="ARBA" id="ARBA00022679"/>
    </source>
</evidence>
<proteinExistence type="inferred from homology"/>
<dbReference type="FunFam" id="3.40.640.10:FF:000084">
    <property type="entry name" value="IscS-like cysteine desulfurase"/>
    <property type="match status" value="1"/>
</dbReference>
<dbReference type="GO" id="GO:0051536">
    <property type="term" value="F:iron-sulfur cluster binding"/>
    <property type="evidence" value="ECO:0007669"/>
    <property type="project" value="UniProtKB-KW"/>
</dbReference>
<evidence type="ECO:0000256" key="3">
    <source>
        <dbReference type="ARBA" id="ARBA00012239"/>
    </source>
</evidence>
<evidence type="ECO:0000313" key="13">
    <source>
        <dbReference type="Proteomes" id="UP000503088"/>
    </source>
</evidence>
<gene>
    <name evidence="12" type="ORF">GXN76_11795</name>
</gene>
<keyword evidence="5" id="KW-0479">Metal-binding</keyword>
<evidence type="ECO:0000256" key="10">
    <source>
        <dbReference type="RuleBase" id="RU004504"/>
    </source>
</evidence>
<dbReference type="PIRSF" id="PIRSF005572">
    <property type="entry name" value="NifS"/>
    <property type="match status" value="1"/>
</dbReference>
<dbReference type="RefSeq" id="WP_173223396.1">
    <property type="nucleotide sequence ID" value="NZ_CP048104.1"/>
</dbReference>
<keyword evidence="8" id="KW-0411">Iron-sulfur</keyword>
<organism evidence="12 13">
    <name type="scientific">Kroppenstedtia pulmonis</name>
    <dbReference type="NCBI Taxonomy" id="1380685"/>
    <lineage>
        <taxon>Bacteria</taxon>
        <taxon>Bacillati</taxon>
        <taxon>Bacillota</taxon>
        <taxon>Bacilli</taxon>
        <taxon>Bacillales</taxon>
        <taxon>Thermoactinomycetaceae</taxon>
        <taxon>Kroppenstedtia</taxon>
    </lineage>
</organism>
<dbReference type="Proteomes" id="UP000503088">
    <property type="component" value="Chromosome"/>
</dbReference>
<dbReference type="EMBL" id="CP048104">
    <property type="protein sequence ID" value="QKG85082.1"/>
    <property type="molecule type" value="Genomic_DNA"/>
</dbReference>
<dbReference type="InterPro" id="IPR020578">
    <property type="entry name" value="Aminotrans_V_PyrdxlP_BS"/>
</dbReference>
<dbReference type="PROSITE" id="PS00595">
    <property type="entry name" value="AA_TRANSFER_CLASS_5"/>
    <property type="match status" value="1"/>
</dbReference>
<dbReference type="PANTHER" id="PTHR11601">
    <property type="entry name" value="CYSTEINE DESULFURYLASE FAMILY MEMBER"/>
    <property type="match status" value="1"/>
</dbReference>
<dbReference type="InterPro" id="IPR015424">
    <property type="entry name" value="PyrdxlP-dep_Trfase"/>
</dbReference>
<evidence type="ECO:0000256" key="5">
    <source>
        <dbReference type="ARBA" id="ARBA00022723"/>
    </source>
</evidence>
<evidence type="ECO:0000259" key="11">
    <source>
        <dbReference type="Pfam" id="PF00266"/>
    </source>
</evidence>
<evidence type="ECO:0000256" key="1">
    <source>
        <dbReference type="ARBA" id="ARBA00001933"/>
    </source>
</evidence>
<feature type="domain" description="Aminotransferase class V" evidence="11">
    <location>
        <begin position="4"/>
        <end position="365"/>
    </location>
</feature>
<comment type="cofactor">
    <cofactor evidence="1 10">
        <name>pyridoxal 5'-phosphate</name>
        <dbReference type="ChEBI" id="CHEBI:597326"/>
    </cofactor>
</comment>
<evidence type="ECO:0000256" key="2">
    <source>
        <dbReference type="ARBA" id="ARBA00006490"/>
    </source>
</evidence>
<dbReference type="KEGG" id="kpul:GXN76_11795"/>
<keyword evidence="7" id="KW-0408">Iron</keyword>
<name>A0A7D3XRF4_9BACL</name>
<dbReference type="InterPro" id="IPR015422">
    <property type="entry name" value="PyrdxlP-dep_Trfase_small"/>
</dbReference>
<dbReference type="InterPro" id="IPR016454">
    <property type="entry name" value="Cysteine_dSase"/>
</dbReference>
<dbReference type="EC" id="2.8.1.7" evidence="3"/>
<evidence type="ECO:0000256" key="8">
    <source>
        <dbReference type="ARBA" id="ARBA00023014"/>
    </source>
</evidence>
<dbReference type="AlphaFoldDB" id="A0A7D3XRF4"/>
<dbReference type="SUPFAM" id="SSF53383">
    <property type="entry name" value="PLP-dependent transferases"/>
    <property type="match status" value="1"/>
</dbReference>
<dbReference type="InterPro" id="IPR015421">
    <property type="entry name" value="PyrdxlP-dep_Trfase_major"/>
</dbReference>
<comment type="catalytic activity">
    <reaction evidence="9">
        <text>(sulfur carrier)-H + L-cysteine = (sulfur carrier)-SH + L-alanine</text>
        <dbReference type="Rhea" id="RHEA:43892"/>
        <dbReference type="Rhea" id="RHEA-COMP:14737"/>
        <dbReference type="Rhea" id="RHEA-COMP:14739"/>
        <dbReference type="ChEBI" id="CHEBI:29917"/>
        <dbReference type="ChEBI" id="CHEBI:35235"/>
        <dbReference type="ChEBI" id="CHEBI:57972"/>
        <dbReference type="ChEBI" id="CHEBI:64428"/>
        <dbReference type="EC" id="2.8.1.7"/>
    </reaction>
</comment>
<evidence type="ECO:0000256" key="7">
    <source>
        <dbReference type="ARBA" id="ARBA00023004"/>
    </source>
</evidence>
<keyword evidence="13" id="KW-1185">Reference proteome</keyword>
<dbReference type="Gene3D" id="1.10.260.50">
    <property type="match status" value="1"/>
</dbReference>
<keyword evidence="6" id="KW-0663">Pyridoxal phosphate</keyword>
<sequence>MMAIYLDHAATTPIHPKVREVMLPFLDSTFGNPSSIHDFGRQVRHAVDRARSQVAKALNTEPGQITFTSGGTEADNLALTGVALAAREQGRNHLITSRIEHHAVLDTCNYLERLGFRVTRLPVDETGRVNPEDLRKALDSQTCLVSIMYGNNEVGSLQPIDELGQITREQGVPFHTDAVQAFGMEVLDMQTLPVDLLTVSSHKINGPKGAGALFIREGVQFWPQMYGGLQENRRRAGTENVLGIVGLGQAAEIAANRREEHREFMLRCRETMLQELRKSGIRFMVNGHPTCHLPHILNLSFPEVDTVVMLMNLDMEGVACASGSACTSGTLEISHVLKEMGLSQERLRSAIRFSFGLGNTTEEIEEAAEKVANVAQRFQTKGK</sequence>
<accession>A0A7D3XRF4</accession>
<reference evidence="12 13" key="1">
    <citation type="submission" date="2020-01" db="EMBL/GenBank/DDBJ databases">
        <authorList>
            <person name="Gulvik C.A."/>
            <person name="Batra D.G."/>
        </authorList>
    </citation>
    <scope>NUCLEOTIDE SEQUENCE [LARGE SCALE GENOMIC DNA]</scope>
    <source>
        <strain evidence="12 13">W9323</strain>
    </source>
</reference>
<dbReference type="GO" id="GO:0046872">
    <property type="term" value="F:metal ion binding"/>
    <property type="evidence" value="ECO:0007669"/>
    <property type="project" value="UniProtKB-KW"/>
</dbReference>
<dbReference type="InterPro" id="IPR000192">
    <property type="entry name" value="Aminotrans_V_dom"/>
</dbReference>
<dbReference type="Gene3D" id="3.90.1150.10">
    <property type="entry name" value="Aspartate Aminotransferase, domain 1"/>
    <property type="match status" value="1"/>
</dbReference>
<dbReference type="GO" id="GO:0031071">
    <property type="term" value="F:cysteine desulfurase activity"/>
    <property type="evidence" value="ECO:0007669"/>
    <property type="project" value="UniProtKB-EC"/>
</dbReference>
<protein>
    <recommendedName>
        <fullName evidence="3">cysteine desulfurase</fullName>
        <ecNumber evidence="3">2.8.1.7</ecNumber>
    </recommendedName>
</protein>